<proteinExistence type="predicted"/>
<evidence type="ECO:0000313" key="2">
    <source>
        <dbReference type="EMBL" id="XDQ38682.1"/>
    </source>
</evidence>
<protein>
    <recommendedName>
        <fullName evidence="3">Transposase</fullName>
    </recommendedName>
</protein>
<sequence>MNRSLARHAHIARLRSQRVPVPDREVMKIIDQVAGSGLVKEIEPLVSRRTGSPCTLPVKALLVGMCLTAARDRGVILFTRVTNLLYFALSDEMRQQLGLRHYPDHDRGFESAYAVVPRRIHSVLDAIDPSPLPKNHRLARRHAEKLLAQADPAELARRRTLMLRVTNMILAMSLREALPLLEGHWDGSVCVDAIVIGTYAKGLASDSLVTSTDPDAAWYVRTTKHKDPLALDDLAPAQQDKNGAKLQKKADRIKKRLYGYDASLVIARDPDHDGVPLPDGSANPDVVPALVIAFSVEKPSHRPGQVAVEALQQIDDSLPRGYLAGDRAYNGQKPESFQLPIRAMGYEPVYDYAKDQLGVQAGFAGAELVEGNWYCPSMPDELKNATKDLINEKIDKQTWINRIRARAAYLFTPKQRPDAEGHRRVMCPAQAGRAQCPLKKHTLGRGIHLPLIDPAPSPAGSPPCCSQKTVTVPPESGANLWQPLQYGSAAWQRVYFRLRNSVEGINGYAKDRLYERLEDAGTRRIRGIAAQTLLLAFQLAHANRRKLTAWANAIALHGDRPHRRPTRRRKTKPLGTWTPKGYVTGPEKTEPDE</sequence>
<dbReference type="EMBL" id="CP163439">
    <property type="protein sequence ID" value="XDQ38682.1"/>
    <property type="molecule type" value="Genomic_DNA"/>
</dbReference>
<feature type="compositionally biased region" description="Basic residues" evidence="1">
    <location>
        <begin position="560"/>
        <end position="572"/>
    </location>
</feature>
<dbReference type="AlphaFoldDB" id="A0AB39Q674"/>
<evidence type="ECO:0008006" key="3">
    <source>
        <dbReference type="Google" id="ProtNLM"/>
    </source>
</evidence>
<dbReference type="RefSeq" id="WP_369173383.1">
    <property type="nucleotide sequence ID" value="NZ_CP163439.1"/>
</dbReference>
<organism evidence="2">
    <name type="scientific">Streptomyces sp. R28</name>
    <dbReference type="NCBI Taxonomy" id="3238628"/>
    <lineage>
        <taxon>Bacteria</taxon>
        <taxon>Bacillati</taxon>
        <taxon>Actinomycetota</taxon>
        <taxon>Actinomycetes</taxon>
        <taxon>Kitasatosporales</taxon>
        <taxon>Streptomycetaceae</taxon>
        <taxon>Streptomyces</taxon>
    </lineage>
</organism>
<name>A0AB39Q674_9ACTN</name>
<accession>A0AB39Q674</accession>
<feature type="region of interest" description="Disordered" evidence="1">
    <location>
        <begin position="560"/>
        <end position="593"/>
    </location>
</feature>
<reference evidence="2" key="1">
    <citation type="submission" date="2024-07" db="EMBL/GenBank/DDBJ databases">
        <authorList>
            <person name="Yu S.T."/>
        </authorList>
    </citation>
    <scope>NUCLEOTIDE SEQUENCE</scope>
    <source>
        <strain evidence="2">R28</strain>
    </source>
</reference>
<evidence type="ECO:0000256" key="1">
    <source>
        <dbReference type="SAM" id="MobiDB-lite"/>
    </source>
</evidence>
<gene>
    <name evidence="2" type="ORF">AB5J49_37955</name>
</gene>